<sequence length="87" mass="9966">MQQIIVYAEYCETKLFQLNVSNVEDTTVYKLLTRIQAEFRVDAGVDKMRLILAPLDLLCDPEDTLYDRVQSFLKSGNANPAKPLTRL</sequence>
<accession>A0ACB8SEF1</accession>
<organism evidence="1 2">
    <name type="scientific">Artomyces pyxidatus</name>
    <dbReference type="NCBI Taxonomy" id="48021"/>
    <lineage>
        <taxon>Eukaryota</taxon>
        <taxon>Fungi</taxon>
        <taxon>Dikarya</taxon>
        <taxon>Basidiomycota</taxon>
        <taxon>Agaricomycotina</taxon>
        <taxon>Agaricomycetes</taxon>
        <taxon>Russulales</taxon>
        <taxon>Auriscalpiaceae</taxon>
        <taxon>Artomyces</taxon>
    </lineage>
</organism>
<evidence type="ECO:0000313" key="1">
    <source>
        <dbReference type="EMBL" id="KAI0054830.1"/>
    </source>
</evidence>
<dbReference type="EMBL" id="MU277340">
    <property type="protein sequence ID" value="KAI0054830.1"/>
    <property type="molecule type" value="Genomic_DNA"/>
</dbReference>
<evidence type="ECO:0000313" key="2">
    <source>
        <dbReference type="Proteomes" id="UP000814140"/>
    </source>
</evidence>
<reference evidence="1" key="1">
    <citation type="submission" date="2021-03" db="EMBL/GenBank/DDBJ databases">
        <authorList>
            <consortium name="DOE Joint Genome Institute"/>
            <person name="Ahrendt S."/>
            <person name="Looney B.P."/>
            <person name="Miyauchi S."/>
            <person name="Morin E."/>
            <person name="Drula E."/>
            <person name="Courty P.E."/>
            <person name="Chicoki N."/>
            <person name="Fauchery L."/>
            <person name="Kohler A."/>
            <person name="Kuo A."/>
            <person name="Labutti K."/>
            <person name="Pangilinan J."/>
            <person name="Lipzen A."/>
            <person name="Riley R."/>
            <person name="Andreopoulos W."/>
            <person name="He G."/>
            <person name="Johnson J."/>
            <person name="Barry K.W."/>
            <person name="Grigoriev I.V."/>
            <person name="Nagy L."/>
            <person name="Hibbett D."/>
            <person name="Henrissat B."/>
            <person name="Matheny P.B."/>
            <person name="Labbe J."/>
            <person name="Martin F."/>
        </authorList>
    </citation>
    <scope>NUCLEOTIDE SEQUENCE</scope>
    <source>
        <strain evidence="1">HHB10654</strain>
    </source>
</reference>
<name>A0ACB8SEF1_9AGAM</name>
<keyword evidence="2" id="KW-1185">Reference proteome</keyword>
<proteinExistence type="predicted"/>
<comment type="caution">
    <text evidence="1">The sequence shown here is derived from an EMBL/GenBank/DDBJ whole genome shotgun (WGS) entry which is preliminary data.</text>
</comment>
<reference evidence="1" key="2">
    <citation type="journal article" date="2022" name="New Phytol.">
        <title>Evolutionary transition to the ectomycorrhizal habit in the genomes of a hyperdiverse lineage of mushroom-forming fungi.</title>
        <authorList>
            <person name="Looney B."/>
            <person name="Miyauchi S."/>
            <person name="Morin E."/>
            <person name="Drula E."/>
            <person name="Courty P.E."/>
            <person name="Kohler A."/>
            <person name="Kuo A."/>
            <person name="LaButti K."/>
            <person name="Pangilinan J."/>
            <person name="Lipzen A."/>
            <person name="Riley R."/>
            <person name="Andreopoulos W."/>
            <person name="He G."/>
            <person name="Johnson J."/>
            <person name="Nolan M."/>
            <person name="Tritt A."/>
            <person name="Barry K.W."/>
            <person name="Grigoriev I.V."/>
            <person name="Nagy L.G."/>
            <person name="Hibbett D."/>
            <person name="Henrissat B."/>
            <person name="Matheny P.B."/>
            <person name="Labbe J."/>
            <person name="Martin F.M."/>
        </authorList>
    </citation>
    <scope>NUCLEOTIDE SEQUENCE</scope>
    <source>
        <strain evidence="1">HHB10654</strain>
    </source>
</reference>
<dbReference type="Proteomes" id="UP000814140">
    <property type="component" value="Unassembled WGS sequence"/>
</dbReference>
<protein>
    <submittedName>
        <fullName evidence="1">Uncharacterized protein</fullName>
    </submittedName>
</protein>
<gene>
    <name evidence="1" type="ORF">BV25DRAFT_1922328</name>
</gene>